<dbReference type="OrthoDB" id="8447155at2"/>
<sequence>MYKCSYIIDFLKKQYILSLCCVNNDNLWCANCFYKFNEKNMSLWLMTKLDTKHGLYISQNSNVSGTINNHEKNIFLIKGIQYKGFISILSGMTKKKALFDYYKRYPISRIFNSPIWSIRLDEIKMTDNTISFGRKILWYRNKI</sequence>
<evidence type="ECO:0000313" key="2">
    <source>
        <dbReference type="Proteomes" id="UP000296153"/>
    </source>
</evidence>
<evidence type="ECO:0000313" key="1">
    <source>
        <dbReference type="EMBL" id="PPI87939.1"/>
    </source>
</evidence>
<dbReference type="Gene3D" id="2.30.110.10">
    <property type="entry name" value="Electron Transport, Fmn-binding Protein, Chain A"/>
    <property type="match status" value="1"/>
</dbReference>
<dbReference type="AlphaFoldDB" id="A0A2P5T014"/>
<dbReference type="RefSeq" id="WP_136130967.1">
    <property type="nucleotide sequence ID" value="NZ_PDKT01000002.1"/>
</dbReference>
<reference evidence="1 2" key="1">
    <citation type="journal article" date="2018" name="Genome Biol. Evol.">
        <title>Cladogenesis and Genomic Streamlining in Extracellular Endosymbionts of Tropical Stink Bugs.</title>
        <authorList>
            <person name="Otero-Bravo A."/>
            <person name="Goffredi S."/>
            <person name="Sabree Z.L."/>
        </authorList>
    </citation>
    <scope>NUCLEOTIDE SEQUENCE [LARGE SCALE GENOMIC DNA]</scope>
    <source>
        <strain evidence="1 2">SoEE</strain>
    </source>
</reference>
<accession>A0A2P5T014</accession>
<comment type="caution">
    <text evidence="1">The sequence shown here is derived from an EMBL/GenBank/DDBJ whole genome shotgun (WGS) entry which is preliminary data.</text>
</comment>
<name>A0A2P5T014_9GAMM</name>
<gene>
    <name evidence="1" type="ORF">CRV12_01840</name>
</gene>
<protein>
    <submittedName>
        <fullName evidence="1">Uncharacterized protein</fullName>
    </submittedName>
</protein>
<proteinExistence type="predicted"/>
<organism evidence="1 2">
    <name type="scientific">Candidatus Pantoea edessiphila</name>
    <dbReference type="NCBI Taxonomy" id="2044610"/>
    <lineage>
        <taxon>Bacteria</taxon>
        <taxon>Pseudomonadati</taxon>
        <taxon>Pseudomonadota</taxon>
        <taxon>Gammaproteobacteria</taxon>
        <taxon>Enterobacterales</taxon>
        <taxon>Erwiniaceae</taxon>
        <taxon>Pantoea</taxon>
    </lineage>
</organism>
<dbReference type="NCBIfam" id="NF002900">
    <property type="entry name" value="PRK03467.1"/>
    <property type="match status" value="1"/>
</dbReference>
<dbReference type="SUPFAM" id="SSF50475">
    <property type="entry name" value="FMN-binding split barrel"/>
    <property type="match status" value="1"/>
</dbReference>
<dbReference type="EMBL" id="PDKT01000002">
    <property type="protein sequence ID" value="PPI87939.1"/>
    <property type="molecule type" value="Genomic_DNA"/>
</dbReference>
<dbReference type="InterPro" id="IPR011194">
    <property type="entry name" value="UPF0306"/>
</dbReference>
<dbReference type="InterPro" id="IPR012349">
    <property type="entry name" value="Split_barrel_FMN-bd"/>
</dbReference>
<dbReference type="PIRSF" id="PIRSF009554">
    <property type="entry name" value="UCP009554"/>
    <property type="match status" value="1"/>
</dbReference>
<dbReference type="Proteomes" id="UP000296153">
    <property type="component" value="Unassembled WGS sequence"/>
</dbReference>